<sequence>MVVAPGREAHAIFHMATGQSAHPLSPFFGNGHGDWVDGKPSPLVEGEVRYSLTLR</sequence>
<gene>
    <name evidence="1" type="ORF">ACFQBM_00235</name>
</gene>
<evidence type="ECO:0000313" key="1">
    <source>
        <dbReference type="EMBL" id="MFC6631685.1"/>
    </source>
</evidence>
<keyword evidence="2" id="KW-1185">Reference proteome</keyword>
<proteinExistence type="predicted"/>
<comment type="caution">
    <text evidence="1">The sequence shown here is derived from an EMBL/GenBank/DDBJ whole genome shotgun (WGS) entry which is preliminary data.</text>
</comment>
<dbReference type="EMBL" id="JBHSVR010000001">
    <property type="protein sequence ID" value="MFC6631685.1"/>
    <property type="molecule type" value="Genomic_DNA"/>
</dbReference>
<evidence type="ECO:0000313" key="2">
    <source>
        <dbReference type="Proteomes" id="UP001596425"/>
    </source>
</evidence>
<organism evidence="1 2">
    <name type="scientific">Microbulbifer taiwanensis</name>
    <dbReference type="NCBI Taxonomy" id="986746"/>
    <lineage>
        <taxon>Bacteria</taxon>
        <taxon>Pseudomonadati</taxon>
        <taxon>Pseudomonadota</taxon>
        <taxon>Gammaproteobacteria</taxon>
        <taxon>Cellvibrionales</taxon>
        <taxon>Microbulbiferaceae</taxon>
        <taxon>Microbulbifer</taxon>
    </lineage>
</organism>
<dbReference type="RefSeq" id="WP_377516567.1">
    <property type="nucleotide sequence ID" value="NZ_JBHSVR010000001.1"/>
</dbReference>
<accession>A0ABW1YG24</accession>
<dbReference type="Proteomes" id="UP001596425">
    <property type="component" value="Unassembled WGS sequence"/>
</dbReference>
<dbReference type="Gene3D" id="3.60.20.10">
    <property type="entry name" value="Glutamine Phosphoribosylpyrophosphate, subunit 1, domain 1"/>
    <property type="match status" value="1"/>
</dbReference>
<dbReference type="InterPro" id="IPR029055">
    <property type="entry name" value="Ntn_hydrolases_N"/>
</dbReference>
<name>A0ABW1YG24_9GAMM</name>
<reference evidence="2" key="1">
    <citation type="journal article" date="2019" name="Int. J. Syst. Evol. Microbiol.">
        <title>The Global Catalogue of Microorganisms (GCM) 10K type strain sequencing project: providing services to taxonomists for standard genome sequencing and annotation.</title>
        <authorList>
            <consortium name="The Broad Institute Genomics Platform"/>
            <consortium name="The Broad Institute Genome Sequencing Center for Infectious Disease"/>
            <person name="Wu L."/>
            <person name="Ma J."/>
        </authorList>
    </citation>
    <scope>NUCLEOTIDE SEQUENCE [LARGE SCALE GENOMIC DNA]</scope>
    <source>
        <strain evidence="2">CGMCC 1.13718</strain>
    </source>
</reference>
<dbReference type="SUPFAM" id="SSF56235">
    <property type="entry name" value="N-terminal nucleophile aminohydrolases (Ntn hydrolases)"/>
    <property type="match status" value="1"/>
</dbReference>
<protein>
    <submittedName>
        <fullName evidence="1">Uncharacterized protein</fullName>
    </submittedName>
</protein>